<keyword evidence="3" id="KW-1185">Reference proteome</keyword>
<evidence type="ECO:0000313" key="3">
    <source>
        <dbReference type="Proteomes" id="UP001183390"/>
    </source>
</evidence>
<feature type="region of interest" description="Disordered" evidence="1">
    <location>
        <begin position="98"/>
        <end position="141"/>
    </location>
</feature>
<reference evidence="3" key="1">
    <citation type="submission" date="2023-07" db="EMBL/GenBank/DDBJ databases">
        <title>30 novel species of actinomycetes from the DSMZ collection.</title>
        <authorList>
            <person name="Nouioui I."/>
        </authorList>
    </citation>
    <scope>NUCLEOTIDE SEQUENCE [LARGE SCALE GENOMIC DNA]</scope>
    <source>
        <strain evidence="3">DSM 44743</strain>
    </source>
</reference>
<evidence type="ECO:0000313" key="2">
    <source>
        <dbReference type="EMBL" id="MDT0332057.1"/>
    </source>
</evidence>
<accession>A0ABU2MH76</accession>
<evidence type="ECO:0000256" key="1">
    <source>
        <dbReference type="SAM" id="MobiDB-lite"/>
    </source>
</evidence>
<proteinExistence type="predicted"/>
<sequence length="141" mass="15113">MTRRSPVPLALEVVDYLPNPHAPAALFETSDSVTWYLQLGAYTHETARSAAKTMSDEVLAALLMGFGLDIPCDVARRDPVGSLGPLAGAIVTAKLIPPSLRRRSGERAKEDGDGSAPRSEEGVPRPPTSRLVHVDDRYGHG</sequence>
<comment type="caution">
    <text evidence="2">The sequence shown here is derived from an EMBL/GenBank/DDBJ whole genome shotgun (WGS) entry which is preliminary data.</text>
</comment>
<feature type="compositionally biased region" description="Basic and acidic residues" evidence="1">
    <location>
        <begin position="103"/>
        <end position="123"/>
    </location>
</feature>
<name>A0ABU2MH76_9ACTN</name>
<dbReference type="RefSeq" id="WP_311514492.1">
    <property type="nucleotide sequence ID" value="NZ_JAVREP010000034.1"/>
</dbReference>
<dbReference type="Proteomes" id="UP001183390">
    <property type="component" value="Unassembled WGS sequence"/>
</dbReference>
<dbReference type="EMBL" id="JAVREP010000034">
    <property type="protein sequence ID" value="MDT0332057.1"/>
    <property type="molecule type" value="Genomic_DNA"/>
</dbReference>
<feature type="compositionally biased region" description="Basic and acidic residues" evidence="1">
    <location>
        <begin position="132"/>
        <end position="141"/>
    </location>
</feature>
<gene>
    <name evidence="2" type="ORF">RM479_26915</name>
</gene>
<protein>
    <submittedName>
        <fullName evidence="2">Uncharacterized protein</fullName>
    </submittedName>
</protein>
<organism evidence="2 3">
    <name type="scientific">Nocardiopsis lambiniae</name>
    <dbReference type="NCBI Taxonomy" id="3075539"/>
    <lineage>
        <taxon>Bacteria</taxon>
        <taxon>Bacillati</taxon>
        <taxon>Actinomycetota</taxon>
        <taxon>Actinomycetes</taxon>
        <taxon>Streptosporangiales</taxon>
        <taxon>Nocardiopsidaceae</taxon>
        <taxon>Nocardiopsis</taxon>
    </lineage>
</organism>